<dbReference type="Proteomes" id="UP000282957">
    <property type="component" value="Unassembled WGS sequence"/>
</dbReference>
<dbReference type="GO" id="GO:0040029">
    <property type="term" value="P:epigenetic regulation of gene expression"/>
    <property type="evidence" value="ECO:0007669"/>
    <property type="project" value="TreeGrafter"/>
</dbReference>
<dbReference type="PRINTS" id="PR01270">
    <property type="entry name" value="HDASUPER"/>
</dbReference>
<evidence type="ECO:0000313" key="3">
    <source>
        <dbReference type="EMBL" id="RVT92101.1"/>
    </source>
</evidence>
<accession>A0A437M310</accession>
<evidence type="ECO:0000256" key="1">
    <source>
        <dbReference type="ARBA" id="ARBA00005947"/>
    </source>
</evidence>
<reference evidence="3 4" key="1">
    <citation type="submission" date="2019-01" db="EMBL/GenBank/DDBJ databases">
        <authorList>
            <person name="Chen W.-M."/>
        </authorList>
    </citation>
    <scope>NUCLEOTIDE SEQUENCE [LARGE SCALE GENOMIC DNA]</scope>
    <source>
        <strain evidence="3 4">CCP-6</strain>
    </source>
</reference>
<dbReference type="CDD" id="cd11599">
    <property type="entry name" value="HDAC_classII_2"/>
    <property type="match status" value="1"/>
</dbReference>
<keyword evidence="4" id="KW-1185">Reference proteome</keyword>
<dbReference type="InterPro" id="IPR037138">
    <property type="entry name" value="His_deacetylse_dom_sf"/>
</dbReference>
<evidence type="ECO:0000313" key="4">
    <source>
        <dbReference type="Proteomes" id="UP000282957"/>
    </source>
</evidence>
<dbReference type="Gene3D" id="3.40.800.20">
    <property type="entry name" value="Histone deacetylase domain"/>
    <property type="match status" value="1"/>
</dbReference>
<evidence type="ECO:0000259" key="2">
    <source>
        <dbReference type="Pfam" id="PF00850"/>
    </source>
</evidence>
<dbReference type="GO" id="GO:0004407">
    <property type="term" value="F:histone deacetylase activity"/>
    <property type="evidence" value="ECO:0007669"/>
    <property type="project" value="TreeGrafter"/>
</dbReference>
<proteinExistence type="inferred from homology"/>
<dbReference type="Pfam" id="PF00850">
    <property type="entry name" value="Hist_deacetyl"/>
    <property type="match status" value="1"/>
</dbReference>
<dbReference type="EMBL" id="SACL01000008">
    <property type="protein sequence ID" value="RVT92101.1"/>
    <property type="molecule type" value="Genomic_DNA"/>
</dbReference>
<feature type="domain" description="Histone deacetylase" evidence="2">
    <location>
        <begin position="5"/>
        <end position="286"/>
    </location>
</feature>
<dbReference type="InterPro" id="IPR023696">
    <property type="entry name" value="Ureohydrolase_dom_sf"/>
</dbReference>
<dbReference type="InterPro" id="IPR023801">
    <property type="entry name" value="His_deacetylse_dom"/>
</dbReference>
<sequence>MGEGHPERPDRLRALHAAFAEAEFDALLREDAPQATEAQLTLAHPPHYVQRVLATHPRHGELVRLDADTAIGPGSLEAALRAAGAGIRAVEAVMAGEARAAFAAVRPPGHHAEPDTAMGFCIFSNVVIAARHAQRALGVGRVAILDFDVHHGNGTQACVEADPSILFCSSHQMPLYPGSGAAWQVGVGNVANAPLRPGSGGAEFRAAWEGLLARVREFAPELVIVSAGFDAHRRDPLASLELEAEDFAWITREIMAASPPGRVVSMLEGGYDLEGLAEGAAAHLREMMAYRTER</sequence>
<dbReference type="PANTHER" id="PTHR10625:SF10">
    <property type="entry name" value="HISTONE DEACETYLASE HDAC1"/>
    <property type="match status" value="1"/>
</dbReference>
<dbReference type="PANTHER" id="PTHR10625">
    <property type="entry name" value="HISTONE DEACETYLASE HDAC1-RELATED"/>
    <property type="match status" value="1"/>
</dbReference>
<name>A0A437M310_9PROT</name>
<dbReference type="InterPro" id="IPR000286">
    <property type="entry name" value="HDACs"/>
</dbReference>
<dbReference type="SUPFAM" id="SSF52768">
    <property type="entry name" value="Arginase/deacetylase"/>
    <property type="match status" value="1"/>
</dbReference>
<comment type="caution">
    <text evidence="3">The sequence shown here is derived from an EMBL/GenBank/DDBJ whole genome shotgun (WGS) entry which is preliminary data.</text>
</comment>
<dbReference type="AlphaFoldDB" id="A0A437M310"/>
<gene>
    <name evidence="3" type="ORF">EOD42_20315</name>
</gene>
<comment type="similarity">
    <text evidence="1">Belongs to the histone deacetylase family.</text>
</comment>
<organism evidence="3 4">
    <name type="scientific">Rhodovarius crocodyli</name>
    <dbReference type="NCBI Taxonomy" id="1979269"/>
    <lineage>
        <taxon>Bacteria</taxon>
        <taxon>Pseudomonadati</taxon>
        <taxon>Pseudomonadota</taxon>
        <taxon>Alphaproteobacteria</taxon>
        <taxon>Acetobacterales</taxon>
        <taxon>Roseomonadaceae</taxon>
        <taxon>Rhodovarius</taxon>
    </lineage>
</organism>
<protein>
    <submittedName>
        <fullName evidence="3">Histone deacetylase family protein</fullName>
    </submittedName>
</protein>
<dbReference type="OrthoDB" id="9808367at2"/>